<protein>
    <submittedName>
        <fullName evidence="1">Uncharacterized protein</fullName>
    </submittedName>
</protein>
<accession>A0A699S3A4</accession>
<comment type="caution">
    <text evidence="1">The sequence shown here is derived from an EMBL/GenBank/DDBJ whole genome shotgun (WGS) entry which is preliminary data.</text>
</comment>
<organism evidence="1">
    <name type="scientific">Tanacetum cinerariifolium</name>
    <name type="common">Dalmatian daisy</name>
    <name type="synonym">Chrysanthemum cinerariifolium</name>
    <dbReference type="NCBI Taxonomy" id="118510"/>
    <lineage>
        <taxon>Eukaryota</taxon>
        <taxon>Viridiplantae</taxon>
        <taxon>Streptophyta</taxon>
        <taxon>Embryophyta</taxon>
        <taxon>Tracheophyta</taxon>
        <taxon>Spermatophyta</taxon>
        <taxon>Magnoliopsida</taxon>
        <taxon>eudicotyledons</taxon>
        <taxon>Gunneridae</taxon>
        <taxon>Pentapetalae</taxon>
        <taxon>asterids</taxon>
        <taxon>campanulids</taxon>
        <taxon>Asterales</taxon>
        <taxon>Asteraceae</taxon>
        <taxon>Asteroideae</taxon>
        <taxon>Anthemideae</taxon>
        <taxon>Anthemidinae</taxon>
        <taxon>Tanacetum</taxon>
    </lineage>
</organism>
<feature type="non-terminal residue" evidence="1">
    <location>
        <position position="1"/>
    </location>
</feature>
<reference evidence="1" key="1">
    <citation type="journal article" date="2019" name="Sci. Rep.">
        <title>Draft genome of Tanacetum cinerariifolium, the natural source of mosquito coil.</title>
        <authorList>
            <person name="Yamashiro T."/>
            <person name="Shiraishi A."/>
            <person name="Satake H."/>
            <person name="Nakayama K."/>
        </authorList>
    </citation>
    <scope>NUCLEOTIDE SEQUENCE</scope>
</reference>
<evidence type="ECO:0000313" key="1">
    <source>
        <dbReference type="EMBL" id="GFC91904.1"/>
    </source>
</evidence>
<dbReference type="AlphaFoldDB" id="A0A699S3A4"/>
<dbReference type="EMBL" id="BKCJ011134441">
    <property type="protein sequence ID" value="GFC91904.1"/>
    <property type="molecule type" value="Genomic_DNA"/>
</dbReference>
<gene>
    <name evidence="1" type="ORF">Tci_863874</name>
</gene>
<sequence>RLHSPLPDEYNAAARALFAFYAAQHPAAIAETVAQVRPERRVLRALLKALHAALGTNRSRLQAVVHGILAVLRPDPLTVRLQARLAVSGLPWDELAPYLTDLAATNALDAESLMATVQALEASGQRSGLPSDTNSLPAFEHDVATSPDARLRRLGLAALVAHATQPAGWTAALRTRLDQYRADPAPLVAAAAQFTFPPPLGESE</sequence>
<proteinExistence type="predicted"/>
<name>A0A699S3A4_TANCI</name>